<keyword evidence="5" id="KW-0067">ATP-binding</keyword>
<dbReference type="GO" id="GO:0005524">
    <property type="term" value="F:ATP binding"/>
    <property type="evidence" value="ECO:0007669"/>
    <property type="project" value="UniProtKB-KW"/>
</dbReference>
<evidence type="ECO:0000256" key="3">
    <source>
        <dbReference type="ARBA" id="ARBA00012895"/>
    </source>
</evidence>
<name>A0A3B6LGT4_WHEAT</name>
<evidence type="ECO:0000256" key="2">
    <source>
        <dbReference type="ARBA" id="ARBA00001946"/>
    </source>
</evidence>
<feature type="compositionally biased region" description="Polar residues" evidence="11">
    <location>
        <begin position="593"/>
        <end position="604"/>
    </location>
</feature>
<dbReference type="Proteomes" id="UP000019116">
    <property type="component" value="Chromosome 5B"/>
</dbReference>
<dbReference type="Gramene" id="TraesCS5B03G0157000.1">
    <property type="protein sequence ID" value="TraesCS5B03G0157000.1.CDS"/>
    <property type="gene ID" value="TraesCS5B03G0157000"/>
</dbReference>
<dbReference type="STRING" id="4565.A0A3B6LGT4"/>
<keyword evidence="8" id="KW-0413">Isomerase</keyword>
<feature type="compositionally biased region" description="Basic and acidic residues" evidence="11">
    <location>
        <begin position="539"/>
        <end position="554"/>
    </location>
</feature>
<feature type="region of interest" description="Disordered" evidence="11">
    <location>
        <begin position="436"/>
        <end position="636"/>
    </location>
</feature>
<evidence type="ECO:0000256" key="7">
    <source>
        <dbReference type="ARBA" id="ARBA00023125"/>
    </source>
</evidence>
<dbReference type="OMA" id="MEHERYT"/>
<proteinExistence type="predicted"/>
<keyword evidence="7 9" id="KW-0238">DNA-binding</keyword>
<dbReference type="Gene3D" id="1.10.268.10">
    <property type="entry name" value="Topoisomerase, domain 3"/>
    <property type="match status" value="1"/>
</dbReference>
<evidence type="ECO:0000256" key="6">
    <source>
        <dbReference type="ARBA" id="ARBA00023029"/>
    </source>
</evidence>
<feature type="coiled-coil region" evidence="10">
    <location>
        <begin position="366"/>
        <end position="419"/>
    </location>
</feature>
<feature type="domain" description="Topo IIA-type catalytic" evidence="12">
    <location>
        <begin position="22"/>
        <end position="207"/>
    </location>
</feature>
<dbReference type="SMR" id="A0A3B6LGT4"/>
<feature type="region of interest" description="Disordered" evidence="11">
    <location>
        <begin position="1"/>
        <end position="29"/>
    </location>
</feature>
<dbReference type="OrthoDB" id="276498at2759"/>
<evidence type="ECO:0000256" key="4">
    <source>
        <dbReference type="ARBA" id="ARBA00022741"/>
    </source>
</evidence>
<dbReference type="EnsemblPlants" id="TraesCS5B02G062900.1">
    <property type="protein sequence ID" value="TraesCS5B02G062900.1"/>
    <property type="gene ID" value="TraesCS5B02G062900"/>
</dbReference>
<dbReference type="EC" id="5.6.2.2" evidence="3"/>
<dbReference type="SUPFAM" id="SSF56719">
    <property type="entry name" value="Type II DNA topoisomerase"/>
    <property type="match status" value="1"/>
</dbReference>
<comment type="cofactor">
    <cofactor evidence="2">
        <name>Mg(2+)</name>
        <dbReference type="ChEBI" id="CHEBI:18420"/>
    </cofactor>
</comment>
<organism evidence="13">
    <name type="scientific">Triticum aestivum</name>
    <name type="common">Wheat</name>
    <dbReference type="NCBI Taxonomy" id="4565"/>
    <lineage>
        <taxon>Eukaryota</taxon>
        <taxon>Viridiplantae</taxon>
        <taxon>Streptophyta</taxon>
        <taxon>Embryophyta</taxon>
        <taxon>Tracheophyta</taxon>
        <taxon>Spermatophyta</taxon>
        <taxon>Magnoliopsida</taxon>
        <taxon>Liliopsida</taxon>
        <taxon>Poales</taxon>
        <taxon>Poaceae</taxon>
        <taxon>BOP clade</taxon>
        <taxon>Pooideae</taxon>
        <taxon>Triticodae</taxon>
        <taxon>Triticeae</taxon>
        <taxon>Triticinae</taxon>
        <taxon>Triticum</taxon>
    </lineage>
</organism>
<dbReference type="InterPro" id="IPR013758">
    <property type="entry name" value="Topo_IIA_A/C_ab"/>
</dbReference>
<accession>A0A3B6LGT4</accession>
<dbReference type="Gramene" id="TraesCS5B02G062900.1">
    <property type="protein sequence ID" value="TraesCS5B02G062900.1"/>
    <property type="gene ID" value="TraesCS5B02G062900"/>
</dbReference>
<evidence type="ECO:0000256" key="11">
    <source>
        <dbReference type="SAM" id="MobiDB-lite"/>
    </source>
</evidence>
<evidence type="ECO:0000256" key="1">
    <source>
        <dbReference type="ARBA" id="ARBA00000185"/>
    </source>
</evidence>
<reference evidence="13" key="2">
    <citation type="submission" date="2018-10" db="UniProtKB">
        <authorList>
            <consortium name="EnsemblPlants"/>
        </authorList>
    </citation>
    <scope>IDENTIFICATION</scope>
</reference>
<dbReference type="InterPro" id="IPR013757">
    <property type="entry name" value="Topo_IIA_A_a_sf"/>
</dbReference>
<dbReference type="PANTHER" id="PTHR10169:SF38">
    <property type="entry name" value="DNA TOPOISOMERASE 2"/>
    <property type="match status" value="1"/>
</dbReference>
<sequence>MFCNHDLSPFLKPEADPERSTPPSMVDGLKPGQRKVLYSSFKKNLVKEIKVADFIGDIVSKQSAYHDDHVEQTRARVVILTRMAQDFVGSNNIALLEPRGQFGTRNSGGEDASDAMFIYTRLAPITRLIFPKDDDVLLDYLSKSGKSIEPSWYMPIIPMVLVNGSGIGTGSSSYVPNYNPRDIIANLKRLLNEETVVPMDPWYKGFKEIRWRWNYANVEFDIFLGEQNMNIAKKESLEKKFNLITTIGTSNMHLFDSDGKIRKYDTPEDILTEFFKLRLEYYRRRKEVMLENIGKELLKPKNQVRFILAVISGDIVVNNRKRAELFLELKQKGYEPFPKRKNTAKEVDEENDYEYPLAMPIGTLSLEKVQELVARQKKLEDELESLGKATPEILWMRDLAALENELDVLDAKEAEQETRRRLQMNSIGEKVCKAAPKKQCKKTAAKPQKVNFETKPAAQKKKRPNKASAPMKDDEDEAVELKDRLAVYNFHDSPPEHSAIKTETAEGQQEGKKGKNDPSKRGVANKATAPLTELSGENEDNKFAVEEVQVEKKTGGRKLAAQKPKKTTNRKRVPAQSNSGDPSPEKKVRKMSDSSFNKKSSLVAQTAIEDAEAPLPSGSSAQPVAPRRSARLKHVR</sequence>
<dbReference type="SMART" id="SM00434">
    <property type="entry name" value="TOP4c"/>
    <property type="match status" value="1"/>
</dbReference>
<keyword evidence="6" id="KW-0799">Topoisomerase</keyword>
<dbReference type="GO" id="GO:0006265">
    <property type="term" value="P:DNA topological change"/>
    <property type="evidence" value="ECO:0007669"/>
    <property type="project" value="InterPro"/>
</dbReference>
<keyword evidence="4" id="KW-0547">Nucleotide-binding</keyword>
<evidence type="ECO:0000256" key="10">
    <source>
        <dbReference type="SAM" id="Coils"/>
    </source>
</evidence>
<dbReference type="FunFam" id="3.90.199.10:FF:000002">
    <property type="entry name" value="DNA topoisomerase 2"/>
    <property type="match status" value="1"/>
</dbReference>
<comment type="caution">
    <text evidence="9">Lacks conserved residue(s) required for the propagation of feature annotation.</text>
</comment>
<feature type="compositionally biased region" description="Basic residues" evidence="11">
    <location>
        <begin position="563"/>
        <end position="573"/>
    </location>
</feature>
<dbReference type="PANTHER" id="PTHR10169">
    <property type="entry name" value="DNA TOPOISOMERASE/GYRASE"/>
    <property type="match status" value="1"/>
</dbReference>
<evidence type="ECO:0000256" key="5">
    <source>
        <dbReference type="ARBA" id="ARBA00022840"/>
    </source>
</evidence>
<dbReference type="InterPro" id="IPR013760">
    <property type="entry name" value="Topo_IIA-like_dom_sf"/>
</dbReference>
<evidence type="ECO:0000256" key="9">
    <source>
        <dbReference type="PROSITE-ProRule" id="PRU01384"/>
    </source>
</evidence>
<protein>
    <recommendedName>
        <fullName evidence="3">DNA topoisomerase (ATP-hydrolyzing)</fullName>
        <ecNumber evidence="3">5.6.2.2</ecNumber>
    </recommendedName>
</protein>
<dbReference type="InterPro" id="IPR002205">
    <property type="entry name" value="Topo_IIA_dom_A"/>
</dbReference>
<evidence type="ECO:0000256" key="8">
    <source>
        <dbReference type="ARBA" id="ARBA00023235"/>
    </source>
</evidence>
<comment type="catalytic activity">
    <reaction evidence="1">
        <text>ATP-dependent breakage, passage and rejoining of double-stranded DNA.</text>
        <dbReference type="EC" id="5.6.2.2"/>
    </reaction>
</comment>
<reference evidence="13" key="1">
    <citation type="submission" date="2018-08" db="EMBL/GenBank/DDBJ databases">
        <authorList>
            <person name="Rossello M."/>
        </authorList>
    </citation>
    <scope>NUCLEOTIDE SEQUENCE [LARGE SCALE GENOMIC DNA]</scope>
    <source>
        <strain evidence="13">cv. Chinese Spring</strain>
    </source>
</reference>
<keyword evidence="10" id="KW-0175">Coiled coil</keyword>
<dbReference type="GO" id="GO:0003677">
    <property type="term" value="F:DNA binding"/>
    <property type="evidence" value="ECO:0007669"/>
    <property type="project" value="UniProtKB-UniRule"/>
</dbReference>
<dbReference type="GO" id="GO:0003918">
    <property type="term" value="F:DNA topoisomerase type II (double strand cut, ATP-hydrolyzing) activity"/>
    <property type="evidence" value="ECO:0007669"/>
    <property type="project" value="UniProtKB-EC"/>
</dbReference>
<dbReference type="AlphaFoldDB" id="A0A3B6LGT4"/>
<evidence type="ECO:0000313" key="14">
    <source>
        <dbReference type="Proteomes" id="UP000019116"/>
    </source>
</evidence>
<dbReference type="Gene3D" id="3.90.199.10">
    <property type="entry name" value="Topoisomerase II, domain 5"/>
    <property type="match status" value="1"/>
</dbReference>
<dbReference type="Pfam" id="PF00521">
    <property type="entry name" value="DNA_topoisoIV"/>
    <property type="match status" value="2"/>
</dbReference>
<evidence type="ECO:0000313" key="13">
    <source>
        <dbReference type="EnsemblPlants" id="TraesCS5B02G062900.1"/>
    </source>
</evidence>
<keyword evidence="14" id="KW-1185">Reference proteome</keyword>
<dbReference type="PROSITE" id="PS52040">
    <property type="entry name" value="TOPO_IIA"/>
    <property type="match status" value="1"/>
</dbReference>
<dbReference type="InterPro" id="IPR050634">
    <property type="entry name" value="DNA_Topoisomerase_II"/>
</dbReference>
<feature type="compositionally biased region" description="Basic and acidic residues" evidence="11">
    <location>
        <begin position="493"/>
        <end position="520"/>
    </location>
</feature>
<evidence type="ECO:0000259" key="12">
    <source>
        <dbReference type="PROSITE" id="PS52040"/>
    </source>
</evidence>
<feature type="compositionally biased region" description="Basic and acidic residues" evidence="11">
    <location>
        <begin position="583"/>
        <end position="592"/>
    </location>
</feature>